<feature type="non-terminal residue" evidence="2">
    <location>
        <position position="1"/>
    </location>
</feature>
<feature type="region of interest" description="Disordered" evidence="1">
    <location>
        <begin position="140"/>
        <end position="160"/>
    </location>
</feature>
<protein>
    <submittedName>
        <fullName evidence="2">Uncharacterized protein</fullName>
    </submittedName>
</protein>
<organism evidence="2">
    <name type="scientific">marine sediment metagenome</name>
    <dbReference type="NCBI Taxonomy" id="412755"/>
    <lineage>
        <taxon>unclassified sequences</taxon>
        <taxon>metagenomes</taxon>
        <taxon>ecological metagenomes</taxon>
    </lineage>
</organism>
<feature type="compositionally biased region" description="Basic and acidic residues" evidence="1">
    <location>
        <begin position="110"/>
        <end position="121"/>
    </location>
</feature>
<evidence type="ECO:0000313" key="2">
    <source>
        <dbReference type="EMBL" id="KKM01092.1"/>
    </source>
</evidence>
<name>A0A0F9HD75_9ZZZZ</name>
<comment type="caution">
    <text evidence="2">The sequence shown here is derived from an EMBL/GenBank/DDBJ whole genome shotgun (WGS) entry which is preliminary data.</text>
</comment>
<reference evidence="2" key="1">
    <citation type="journal article" date="2015" name="Nature">
        <title>Complex archaea that bridge the gap between prokaryotes and eukaryotes.</title>
        <authorList>
            <person name="Spang A."/>
            <person name="Saw J.H."/>
            <person name="Jorgensen S.L."/>
            <person name="Zaremba-Niedzwiedzka K."/>
            <person name="Martijn J."/>
            <person name="Lind A.E."/>
            <person name="van Eijk R."/>
            <person name="Schleper C."/>
            <person name="Guy L."/>
            <person name="Ettema T.J."/>
        </authorList>
    </citation>
    <scope>NUCLEOTIDE SEQUENCE</scope>
</reference>
<evidence type="ECO:0000256" key="1">
    <source>
        <dbReference type="SAM" id="MobiDB-lite"/>
    </source>
</evidence>
<sequence length="175" mass="20159">INTTKIIIDKLVETAISSENGETEAKFEASKSITKDTIQEVIPEVQQNEDMNPDLKQFSMKKNEQWVKENIQIDSQLTSLPLKPDILRDSQNSKLSLKPAPKLKTKTKAKKELKDEKEGLETKMSSVEDLLNFIDKKHSSGTLDDEEYHKRSKKLQSDLKKTKKRMNIIDKFLKK</sequence>
<proteinExistence type="predicted"/>
<dbReference type="EMBL" id="LAZR01017274">
    <property type="protein sequence ID" value="KKM01092.1"/>
    <property type="molecule type" value="Genomic_DNA"/>
</dbReference>
<feature type="region of interest" description="Disordered" evidence="1">
    <location>
        <begin position="91"/>
        <end position="121"/>
    </location>
</feature>
<dbReference type="AlphaFoldDB" id="A0A0F9HD75"/>
<gene>
    <name evidence="2" type="ORF">LCGC14_1797860</name>
</gene>
<accession>A0A0F9HD75</accession>